<dbReference type="GO" id="GO:0005576">
    <property type="term" value="C:extracellular region"/>
    <property type="evidence" value="ECO:0007669"/>
    <property type="project" value="UniProtKB-SubCell"/>
</dbReference>
<evidence type="ECO:0000256" key="4">
    <source>
        <dbReference type="ARBA" id="ARBA00022729"/>
    </source>
</evidence>
<dbReference type="SUPFAM" id="SSF53474">
    <property type="entry name" value="alpha/beta-Hydrolases"/>
    <property type="match status" value="1"/>
</dbReference>
<evidence type="ECO:0000259" key="9">
    <source>
        <dbReference type="SMART" id="SM00458"/>
    </source>
</evidence>
<comment type="subcellular location">
    <subcellularLocation>
        <location evidence="1">Secreted</location>
    </subcellularLocation>
</comment>
<dbReference type="Gene3D" id="3.40.50.1820">
    <property type="entry name" value="alpha/beta hydrolase"/>
    <property type="match status" value="1"/>
</dbReference>
<dbReference type="InterPro" id="IPR029058">
    <property type="entry name" value="AB_hydrolase_fold"/>
</dbReference>
<dbReference type="CDD" id="cd23451">
    <property type="entry name" value="beta-trefoil_Ricin_laminarinase"/>
    <property type="match status" value="1"/>
</dbReference>
<dbReference type="SUPFAM" id="SSF50370">
    <property type="entry name" value="Ricin B-like lectins"/>
    <property type="match status" value="1"/>
</dbReference>
<evidence type="ECO:0000256" key="7">
    <source>
        <dbReference type="ARBA" id="ARBA00023326"/>
    </source>
</evidence>
<feature type="domain" description="Ricin B lectin" evidence="9">
    <location>
        <begin position="31"/>
        <end position="159"/>
    </location>
</feature>
<evidence type="ECO:0000256" key="3">
    <source>
        <dbReference type="ARBA" id="ARBA00022651"/>
    </source>
</evidence>
<evidence type="ECO:0000256" key="5">
    <source>
        <dbReference type="ARBA" id="ARBA00022801"/>
    </source>
</evidence>
<evidence type="ECO:0000256" key="8">
    <source>
        <dbReference type="SAM" id="SignalP"/>
    </source>
</evidence>
<evidence type="ECO:0000313" key="11">
    <source>
        <dbReference type="Proteomes" id="UP000660339"/>
    </source>
</evidence>
<protein>
    <recommendedName>
        <fullName evidence="9">Ricin B lectin domain-containing protein</fullName>
    </recommendedName>
</protein>
<evidence type="ECO:0000256" key="2">
    <source>
        <dbReference type="ARBA" id="ARBA00022525"/>
    </source>
</evidence>
<keyword evidence="6" id="KW-0119">Carbohydrate metabolism</keyword>
<keyword evidence="2" id="KW-0964">Secreted</keyword>
<keyword evidence="5" id="KW-0378">Hydrolase</keyword>
<dbReference type="EMBL" id="BONJ01000001">
    <property type="protein sequence ID" value="GIG12006.1"/>
    <property type="molecule type" value="Genomic_DNA"/>
</dbReference>
<dbReference type="Gene3D" id="2.80.10.50">
    <property type="match status" value="2"/>
</dbReference>
<dbReference type="AlphaFoldDB" id="A0A8J3LBI3"/>
<dbReference type="RefSeq" id="WP_166380128.1">
    <property type="nucleotide sequence ID" value="NZ_BAAATT010000011.1"/>
</dbReference>
<comment type="caution">
    <text evidence="10">The sequence shown here is derived from an EMBL/GenBank/DDBJ whole genome shotgun (WGS) entry which is preliminary data.</text>
</comment>
<evidence type="ECO:0000256" key="1">
    <source>
        <dbReference type="ARBA" id="ARBA00004613"/>
    </source>
</evidence>
<keyword evidence="3" id="KW-0858">Xylan degradation</keyword>
<keyword evidence="11" id="KW-1185">Reference proteome</keyword>
<dbReference type="Pfam" id="PF00652">
    <property type="entry name" value="Ricin_B_lectin"/>
    <property type="match status" value="1"/>
</dbReference>
<dbReference type="GO" id="GO:0045493">
    <property type="term" value="P:xylan catabolic process"/>
    <property type="evidence" value="ECO:0007669"/>
    <property type="project" value="UniProtKB-KW"/>
</dbReference>
<keyword evidence="7" id="KW-0624">Polysaccharide degradation</keyword>
<name>A0A8J3LBI3_9ACTN</name>
<reference evidence="10" key="1">
    <citation type="submission" date="2021-01" db="EMBL/GenBank/DDBJ databases">
        <title>Whole genome shotgun sequence of Catellatospora methionotrophica NBRC 14553.</title>
        <authorList>
            <person name="Komaki H."/>
            <person name="Tamura T."/>
        </authorList>
    </citation>
    <scope>NUCLEOTIDE SEQUENCE</scope>
    <source>
        <strain evidence="10">NBRC 14553</strain>
    </source>
</reference>
<accession>A0A8J3LBI3</accession>
<feature type="signal peptide" evidence="8">
    <location>
        <begin position="1"/>
        <end position="29"/>
    </location>
</feature>
<sequence>MNPTSRALHAALAALTITAALLAAGPAAAADPAGPITGLAGKCLDVPGAATANGTPLQLWTCNNTAAQTWTVGADGTLRALGKCLDVNGGINADGTKVQLWDCHAGNTHQQWTYRPATRNLVNPETGRCLDVTGQSSADGARLQIWTCNGQTNQQWTLPSGTVPACVRTTTPGERTVPVTFNGTTHQVTVYVPTGAAPGTRLPLVLNLHGTSGTGTGQLRYSEMKAAADTGRYLVAAPDGAFVNGSGYAWNVPGVGDPPPGRDDVGFLAQVIATMTGSALCADSTRVYLTGYSGGGRMTSAFACARPDLVAAIAPVAGLRAGRPDPANTSRPDPLSCRPTRPVPVIAFHGQQDNTNPYPGGGSELWQYSVPAAQQRWAAIDACPAAPVTTTVAAHVTRIAYNGCRDGADVHLYAISDGGHTWPGTTQASPGNGNTTREISANTLMWQFFQRYRLPGA</sequence>
<dbReference type="InterPro" id="IPR035992">
    <property type="entry name" value="Ricin_B-like_lectins"/>
</dbReference>
<keyword evidence="4 8" id="KW-0732">Signal</keyword>
<dbReference type="PROSITE" id="PS50231">
    <property type="entry name" value="RICIN_B_LECTIN"/>
    <property type="match status" value="1"/>
</dbReference>
<dbReference type="PANTHER" id="PTHR38050">
    <property type="match status" value="1"/>
</dbReference>
<gene>
    <name evidence="10" type="ORF">Cme02nite_03380</name>
</gene>
<feature type="chain" id="PRO_5035236277" description="Ricin B lectin domain-containing protein" evidence="8">
    <location>
        <begin position="30"/>
        <end position="457"/>
    </location>
</feature>
<organism evidence="10 11">
    <name type="scientific">Catellatospora methionotrophica</name>
    <dbReference type="NCBI Taxonomy" id="121620"/>
    <lineage>
        <taxon>Bacteria</taxon>
        <taxon>Bacillati</taxon>
        <taxon>Actinomycetota</taxon>
        <taxon>Actinomycetes</taxon>
        <taxon>Micromonosporales</taxon>
        <taxon>Micromonosporaceae</taxon>
        <taxon>Catellatospora</taxon>
    </lineage>
</organism>
<dbReference type="PANTHER" id="PTHR38050:SF2">
    <property type="entry name" value="FERULOYL ESTERASE C-RELATED"/>
    <property type="match status" value="1"/>
</dbReference>
<dbReference type="InterPro" id="IPR000772">
    <property type="entry name" value="Ricin_B_lectin"/>
</dbReference>
<dbReference type="SMART" id="SM00458">
    <property type="entry name" value="RICIN"/>
    <property type="match status" value="1"/>
</dbReference>
<dbReference type="GO" id="GO:0030600">
    <property type="term" value="F:feruloyl esterase activity"/>
    <property type="evidence" value="ECO:0007669"/>
    <property type="project" value="InterPro"/>
</dbReference>
<dbReference type="InterPro" id="IPR043595">
    <property type="entry name" value="FaeB/C/D"/>
</dbReference>
<proteinExistence type="predicted"/>
<evidence type="ECO:0000256" key="6">
    <source>
        <dbReference type="ARBA" id="ARBA00023277"/>
    </source>
</evidence>
<evidence type="ECO:0000313" key="10">
    <source>
        <dbReference type="EMBL" id="GIG12006.1"/>
    </source>
</evidence>
<dbReference type="Proteomes" id="UP000660339">
    <property type="component" value="Unassembled WGS sequence"/>
</dbReference>